<reference evidence="1" key="1">
    <citation type="journal article" date="2001" name="Infect. Immun.">
        <title>EspC pathogenicity island of enteropathogenic Escherichia coli encodes an enterotoxin.</title>
        <authorList>
            <person name="Mellies J.L."/>
            <person name="Navarro-Garcia F."/>
            <person name="Okeke I."/>
            <person name="Frederickson J."/>
            <person name="Nataro J.P."/>
            <person name="Kaper J.B."/>
        </authorList>
    </citation>
    <scope>NUCLEOTIDE SEQUENCE</scope>
    <source>
        <strain evidence="1">E2348/69</strain>
    </source>
</reference>
<evidence type="ECO:0000313" key="1">
    <source>
        <dbReference type="EMBL" id="AAG37049.1"/>
    </source>
</evidence>
<accession>Q9EZE2</accession>
<name>Q9EZE2_ECOLX</name>
<organism evidence="1">
    <name type="scientific">Escherichia coli</name>
    <dbReference type="NCBI Taxonomy" id="562"/>
    <lineage>
        <taxon>Bacteria</taxon>
        <taxon>Pseudomonadati</taxon>
        <taxon>Pseudomonadota</taxon>
        <taxon>Gammaproteobacteria</taxon>
        <taxon>Enterobacterales</taxon>
        <taxon>Enterobacteriaceae</taxon>
        <taxon>Escherichia</taxon>
    </lineage>
</organism>
<proteinExistence type="predicted"/>
<dbReference type="AlphaFoldDB" id="Q9EZE2"/>
<dbReference type="EMBL" id="AF297061">
    <property type="protein sequence ID" value="AAG37049.1"/>
    <property type="molecule type" value="Genomic_DNA"/>
</dbReference>
<sequence length="51" mass="5913">MDTCKIGPGLYQYTSVDDCTRYRVLRLYSCRTAVNSLDFIDCVIEEMPFPI</sequence>
<evidence type="ECO:0008006" key="2">
    <source>
        <dbReference type="Google" id="ProtNLM"/>
    </source>
</evidence>
<protein>
    <recommendedName>
        <fullName evidence="2">Transposase</fullName>
    </recommendedName>
</protein>